<gene>
    <name evidence="2" type="ORF">Phou_086240</name>
</gene>
<accession>A0A6V8KKR3</accession>
<dbReference type="AlphaFoldDB" id="A0A6V8KKR3"/>
<keyword evidence="3" id="KW-1185">Reference proteome</keyword>
<dbReference type="EMBL" id="BLPF01000003">
    <property type="protein sequence ID" value="GFJ84444.1"/>
    <property type="molecule type" value="Genomic_DNA"/>
</dbReference>
<reference evidence="2 3" key="2">
    <citation type="submission" date="2020-03" db="EMBL/GenBank/DDBJ databases">
        <authorList>
            <person name="Ichikawa N."/>
            <person name="Kimura A."/>
            <person name="Kitahashi Y."/>
            <person name="Uohara A."/>
        </authorList>
    </citation>
    <scope>NUCLEOTIDE SEQUENCE [LARGE SCALE GENOMIC DNA]</scope>
    <source>
        <strain evidence="2 3">NBRC 108639</strain>
    </source>
</reference>
<evidence type="ECO:0000313" key="2">
    <source>
        <dbReference type="EMBL" id="GFJ84444.1"/>
    </source>
</evidence>
<protein>
    <submittedName>
        <fullName evidence="2">Uncharacterized protein</fullName>
    </submittedName>
</protein>
<comment type="caution">
    <text evidence="2">The sequence shown here is derived from an EMBL/GenBank/DDBJ whole genome shotgun (WGS) entry which is preliminary data.</text>
</comment>
<evidence type="ECO:0000313" key="3">
    <source>
        <dbReference type="Proteomes" id="UP000482800"/>
    </source>
</evidence>
<dbReference type="RefSeq" id="WP_173068259.1">
    <property type="nucleotide sequence ID" value="NZ_BLPF01000003.1"/>
</dbReference>
<evidence type="ECO:0000256" key="1">
    <source>
        <dbReference type="SAM" id="MobiDB-lite"/>
    </source>
</evidence>
<feature type="region of interest" description="Disordered" evidence="1">
    <location>
        <begin position="91"/>
        <end position="126"/>
    </location>
</feature>
<dbReference type="Proteomes" id="UP000482800">
    <property type="component" value="Unassembled WGS sequence"/>
</dbReference>
<proteinExistence type="predicted"/>
<feature type="compositionally biased region" description="Low complexity" evidence="1">
    <location>
        <begin position="91"/>
        <end position="101"/>
    </location>
</feature>
<sequence length="520" mass="53331">MSEEPDVVVRRCDVTVVRGGGWSWGPAPGELVRRVVEALPALIHAQLERDERLAAALAAAVDGDVEITEPVRVVVPLSLADLAAGLVPGPAAPGPATGGAAAPPPDAQRDGEAAPAGAREARYPRPPLPSGLAPVLSALAERGELGRLLAALPPAALAAYAASLGVPGAEPAAAAAATAQPRETDRAAGPRMGEVEVGSVLPFLVAAALHKVDLLAPVAPALGGDVRAFAAGLAYKVLSPPGRGWRRSTSDVEAAAAFAGVRGAVADDVLADLARRDVPGLPLLDGLAGLAVCRGHEADRPLLVTRAEGGLLLVEPDGLFPVAWADAGTPLVPFWEACGRPLVVAAGGVPVDELAAAGVPLVTATPPARGEPWRRLPGAGRRWVAGPADSWSDRRLVPRAAAADLTGPVGAVDELLAAMAARRAVPRAPRPGLERTLTLMAATGLGTIAWLLWRDREPTEPQLALARLADLGGLVRFGEDEVRVRLPYGRRHDDLAAHGLLADVPAVAWLDGRTLTFGRG</sequence>
<name>A0A6V8KKR3_9ACTN</name>
<organism evidence="2 3">
    <name type="scientific">Phytohabitans houttuyneae</name>
    <dbReference type="NCBI Taxonomy" id="1076126"/>
    <lineage>
        <taxon>Bacteria</taxon>
        <taxon>Bacillati</taxon>
        <taxon>Actinomycetota</taxon>
        <taxon>Actinomycetes</taxon>
        <taxon>Micromonosporales</taxon>
        <taxon>Micromonosporaceae</taxon>
    </lineage>
</organism>
<reference evidence="2 3" key="1">
    <citation type="submission" date="2020-03" db="EMBL/GenBank/DDBJ databases">
        <title>Whole genome shotgun sequence of Phytohabitans houttuyneae NBRC 108639.</title>
        <authorList>
            <person name="Komaki H."/>
            <person name="Tamura T."/>
        </authorList>
    </citation>
    <scope>NUCLEOTIDE SEQUENCE [LARGE SCALE GENOMIC DNA]</scope>
    <source>
        <strain evidence="2 3">NBRC 108639</strain>
    </source>
</reference>